<dbReference type="InterPro" id="IPR041916">
    <property type="entry name" value="Anti_sigma_zinc_sf"/>
</dbReference>
<accession>A0A7X5R2J5</accession>
<keyword evidence="9" id="KW-1185">Reference proteome</keyword>
<dbReference type="RefSeq" id="WP_167150852.1">
    <property type="nucleotide sequence ID" value="NZ_JAAMOX010000002.1"/>
</dbReference>
<dbReference type="GO" id="GO:0003677">
    <property type="term" value="F:DNA binding"/>
    <property type="evidence" value="ECO:0007669"/>
    <property type="project" value="UniProtKB-KW"/>
</dbReference>
<evidence type="ECO:0000256" key="4">
    <source>
        <dbReference type="ARBA" id="ARBA00023125"/>
    </source>
</evidence>
<dbReference type="Gene3D" id="1.10.10.10">
    <property type="entry name" value="Winged helix-like DNA-binding domain superfamily/Winged helix DNA-binding domain"/>
    <property type="match status" value="1"/>
</dbReference>
<dbReference type="InterPro" id="IPR013249">
    <property type="entry name" value="RNA_pol_sigma70_r4_t2"/>
</dbReference>
<dbReference type="PANTHER" id="PTHR43133:SF8">
    <property type="entry name" value="RNA POLYMERASE SIGMA FACTOR HI_1459-RELATED"/>
    <property type="match status" value="1"/>
</dbReference>
<protein>
    <submittedName>
        <fullName evidence="8">RNA polymerase sigma factor (Sigma-70 family)</fullName>
    </submittedName>
</protein>
<dbReference type="InterPro" id="IPR014284">
    <property type="entry name" value="RNA_pol_sigma-70_dom"/>
</dbReference>
<dbReference type="Gene3D" id="1.10.10.1320">
    <property type="entry name" value="Anti-sigma factor, zinc-finger domain"/>
    <property type="match status" value="1"/>
</dbReference>
<dbReference type="InterPro" id="IPR039425">
    <property type="entry name" value="RNA_pol_sigma-70-like"/>
</dbReference>
<dbReference type="InterPro" id="IPR036388">
    <property type="entry name" value="WH-like_DNA-bd_sf"/>
</dbReference>
<dbReference type="InterPro" id="IPR013325">
    <property type="entry name" value="RNA_pol_sigma_r2"/>
</dbReference>
<dbReference type="GO" id="GO:0006352">
    <property type="term" value="P:DNA-templated transcription initiation"/>
    <property type="evidence" value="ECO:0007669"/>
    <property type="project" value="InterPro"/>
</dbReference>
<keyword evidence="2" id="KW-0805">Transcription regulation</keyword>
<sequence>MTSSQRDEPKSAGLVQRDRELLLRFQEKDEGALDELFAEHWDRTLGWAKRYASGRDDAEDIAQEAMANTLAAMRGGKGPATSVGLYLATAVRTVAMERGKRLAKVTPVAEFYDDLDRAVDEPVEAGEAVQAFTALPDRWREVLWLRNVEGYSTAEVASSLGMTTGAVTALHRRALVGIRQSYLDALAESPESSGCPRRRSMLARYVREELSEREQTSLEQHLEECRRCRSVVAYFRTVRRKIALALPFPILVFCQQRPLAAAAAGSTLAAATTAGALLVSGPIAATSLGGGFSAGDDTGQSPTVVLSAGPRDDCNVSAMRSGDRTWFDSKNDSGESCTVSFLWEGQLLLSPTEIADGNRFMAPRTGSYTVVLTADGDEVRSEYSFRP</sequence>
<gene>
    <name evidence="8" type="ORF">FHX76_002375</name>
</gene>
<dbReference type="SUPFAM" id="SSF88946">
    <property type="entry name" value="Sigma2 domain of RNA polymerase sigma factors"/>
    <property type="match status" value="1"/>
</dbReference>
<name>A0A7X5R2J5_9MICO</name>
<dbReference type="InterPro" id="IPR013324">
    <property type="entry name" value="RNA_pol_sigma_r3/r4-like"/>
</dbReference>
<evidence type="ECO:0000256" key="3">
    <source>
        <dbReference type="ARBA" id="ARBA00023082"/>
    </source>
</evidence>
<evidence type="ECO:0000313" key="8">
    <source>
        <dbReference type="EMBL" id="NIH54479.1"/>
    </source>
</evidence>
<evidence type="ECO:0000259" key="7">
    <source>
        <dbReference type="Pfam" id="PF13490"/>
    </source>
</evidence>
<dbReference type="Pfam" id="PF08281">
    <property type="entry name" value="Sigma70_r4_2"/>
    <property type="match status" value="1"/>
</dbReference>
<evidence type="ECO:0000256" key="1">
    <source>
        <dbReference type="ARBA" id="ARBA00010641"/>
    </source>
</evidence>
<dbReference type="CDD" id="cd06171">
    <property type="entry name" value="Sigma70_r4"/>
    <property type="match status" value="1"/>
</dbReference>
<dbReference type="NCBIfam" id="TIGR02937">
    <property type="entry name" value="sigma70-ECF"/>
    <property type="match status" value="1"/>
</dbReference>
<evidence type="ECO:0000256" key="5">
    <source>
        <dbReference type="ARBA" id="ARBA00023163"/>
    </source>
</evidence>
<dbReference type="GO" id="GO:0016987">
    <property type="term" value="F:sigma factor activity"/>
    <property type="evidence" value="ECO:0007669"/>
    <property type="project" value="UniProtKB-KW"/>
</dbReference>
<evidence type="ECO:0000259" key="6">
    <source>
        <dbReference type="Pfam" id="PF08281"/>
    </source>
</evidence>
<comment type="similarity">
    <text evidence="1">Belongs to the sigma-70 factor family. ECF subfamily.</text>
</comment>
<dbReference type="SUPFAM" id="SSF88659">
    <property type="entry name" value="Sigma3 and sigma4 domains of RNA polymerase sigma factors"/>
    <property type="match status" value="1"/>
</dbReference>
<dbReference type="Pfam" id="PF13490">
    <property type="entry name" value="zf-HC2"/>
    <property type="match status" value="1"/>
</dbReference>
<reference evidence="8 9" key="1">
    <citation type="submission" date="2020-02" db="EMBL/GenBank/DDBJ databases">
        <title>Sequencing the genomes of 1000 actinobacteria strains.</title>
        <authorList>
            <person name="Klenk H.-P."/>
        </authorList>
    </citation>
    <scope>NUCLEOTIDE SEQUENCE [LARGE SCALE GENOMIC DNA]</scope>
    <source>
        <strain evidence="8 9">DSM 27960</strain>
    </source>
</reference>
<keyword evidence="4" id="KW-0238">DNA-binding</keyword>
<proteinExistence type="inferred from homology"/>
<dbReference type="InterPro" id="IPR027383">
    <property type="entry name" value="Znf_put"/>
</dbReference>
<keyword evidence="3" id="KW-0731">Sigma factor</keyword>
<dbReference type="AlphaFoldDB" id="A0A7X5R2J5"/>
<dbReference type="Gene3D" id="1.10.1740.10">
    <property type="match status" value="1"/>
</dbReference>
<evidence type="ECO:0000313" key="9">
    <source>
        <dbReference type="Proteomes" id="UP000541033"/>
    </source>
</evidence>
<feature type="domain" description="RNA polymerase sigma factor 70 region 4 type 2" evidence="6">
    <location>
        <begin position="130"/>
        <end position="175"/>
    </location>
</feature>
<keyword evidence="5" id="KW-0804">Transcription</keyword>
<comment type="caution">
    <text evidence="8">The sequence shown here is derived from an EMBL/GenBank/DDBJ whole genome shotgun (WGS) entry which is preliminary data.</text>
</comment>
<dbReference type="EMBL" id="JAAMOX010000002">
    <property type="protein sequence ID" value="NIH54479.1"/>
    <property type="molecule type" value="Genomic_DNA"/>
</dbReference>
<dbReference type="PANTHER" id="PTHR43133">
    <property type="entry name" value="RNA POLYMERASE ECF-TYPE SIGMA FACTO"/>
    <property type="match status" value="1"/>
</dbReference>
<evidence type="ECO:0000256" key="2">
    <source>
        <dbReference type="ARBA" id="ARBA00023015"/>
    </source>
</evidence>
<feature type="domain" description="Putative zinc-finger" evidence="7">
    <location>
        <begin position="199"/>
        <end position="229"/>
    </location>
</feature>
<dbReference type="Proteomes" id="UP000541033">
    <property type="component" value="Unassembled WGS sequence"/>
</dbReference>
<organism evidence="8 9">
    <name type="scientific">Lysinibacter cavernae</name>
    <dbReference type="NCBI Taxonomy" id="1640652"/>
    <lineage>
        <taxon>Bacteria</taxon>
        <taxon>Bacillati</taxon>
        <taxon>Actinomycetota</taxon>
        <taxon>Actinomycetes</taxon>
        <taxon>Micrococcales</taxon>
        <taxon>Microbacteriaceae</taxon>
        <taxon>Lysinibacter</taxon>
    </lineage>
</organism>